<organism evidence="1 2">
    <name type="scientific">Chitinophaga hostae</name>
    <dbReference type="NCBI Taxonomy" id="2831022"/>
    <lineage>
        <taxon>Bacteria</taxon>
        <taxon>Pseudomonadati</taxon>
        <taxon>Bacteroidota</taxon>
        <taxon>Chitinophagia</taxon>
        <taxon>Chitinophagales</taxon>
        <taxon>Chitinophagaceae</taxon>
        <taxon>Chitinophaga</taxon>
    </lineage>
</organism>
<evidence type="ECO:0000313" key="2">
    <source>
        <dbReference type="Proteomes" id="UP000676386"/>
    </source>
</evidence>
<name>A0ABS5IUK7_9BACT</name>
<protein>
    <submittedName>
        <fullName evidence="1">Uncharacterized protein</fullName>
    </submittedName>
</protein>
<dbReference type="RefSeq" id="WP_211971714.1">
    <property type="nucleotide sequence ID" value="NZ_CBFHAM010000031.1"/>
</dbReference>
<dbReference type="Proteomes" id="UP000676386">
    <property type="component" value="Unassembled WGS sequence"/>
</dbReference>
<reference evidence="1 2" key="1">
    <citation type="submission" date="2021-04" db="EMBL/GenBank/DDBJ databases">
        <title>Chitinophaga sp. nov., isolated from the rhizosphere soil.</title>
        <authorList>
            <person name="He S."/>
        </authorList>
    </citation>
    <scope>NUCLEOTIDE SEQUENCE [LARGE SCALE GENOMIC DNA]</scope>
    <source>
        <strain evidence="1 2">2R12</strain>
    </source>
</reference>
<comment type="caution">
    <text evidence="1">The sequence shown here is derived from an EMBL/GenBank/DDBJ whole genome shotgun (WGS) entry which is preliminary data.</text>
</comment>
<evidence type="ECO:0000313" key="1">
    <source>
        <dbReference type="EMBL" id="MBS0026595.1"/>
    </source>
</evidence>
<sequence length="87" mass="9679">MDSASLGDLIDNLDARISSPALNSLVDTLNKHYSKIRCSSHKDAVVTVQVDYLGLGEKQLTFKMIACCCDKFEAELQEKLGDIKMRE</sequence>
<proteinExistence type="predicted"/>
<accession>A0ABS5IUK7</accession>
<gene>
    <name evidence="1" type="ORF">KE626_04660</name>
</gene>
<dbReference type="EMBL" id="JAGTXB010000002">
    <property type="protein sequence ID" value="MBS0026595.1"/>
    <property type="molecule type" value="Genomic_DNA"/>
</dbReference>
<keyword evidence="2" id="KW-1185">Reference proteome</keyword>